<feature type="compositionally biased region" description="Basic and acidic residues" evidence="1">
    <location>
        <begin position="84"/>
        <end position="97"/>
    </location>
</feature>
<sequence>MSISAAFQQQQLFPISIDIGNFPNVLELATNMKAPESRSIFDFATEEMAKYFHMPQREAARQLGAAIVAIMKSKKHALNCKTISREGTQHLRQERRPLTLQTQP</sequence>
<proteinExistence type="predicted"/>
<organism evidence="2 3">
    <name type="scientific">Phytophthora pseudosyringae</name>
    <dbReference type="NCBI Taxonomy" id="221518"/>
    <lineage>
        <taxon>Eukaryota</taxon>
        <taxon>Sar</taxon>
        <taxon>Stramenopiles</taxon>
        <taxon>Oomycota</taxon>
        <taxon>Peronosporomycetes</taxon>
        <taxon>Peronosporales</taxon>
        <taxon>Peronosporaceae</taxon>
        <taxon>Phytophthora</taxon>
    </lineage>
</organism>
<gene>
    <name evidence="2" type="ORF">PHYPSEUDO_012846</name>
</gene>
<keyword evidence="3" id="KW-1185">Reference proteome</keyword>
<dbReference type="AlphaFoldDB" id="A0A8T1V8Y5"/>
<reference evidence="2" key="1">
    <citation type="submission" date="2021-02" db="EMBL/GenBank/DDBJ databases">
        <authorList>
            <person name="Palmer J.M."/>
        </authorList>
    </citation>
    <scope>NUCLEOTIDE SEQUENCE</scope>
    <source>
        <strain evidence="2">SCRP734</strain>
    </source>
</reference>
<dbReference type="OrthoDB" id="167859at2759"/>
<name>A0A8T1V8Y5_9STRA</name>
<evidence type="ECO:0000256" key="1">
    <source>
        <dbReference type="SAM" id="MobiDB-lite"/>
    </source>
</evidence>
<protein>
    <submittedName>
        <fullName evidence="2">Uncharacterized protein</fullName>
    </submittedName>
</protein>
<feature type="region of interest" description="Disordered" evidence="1">
    <location>
        <begin position="84"/>
        <end position="104"/>
    </location>
</feature>
<comment type="caution">
    <text evidence="2">The sequence shown here is derived from an EMBL/GenBank/DDBJ whole genome shotgun (WGS) entry which is preliminary data.</text>
</comment>
<accession>A0A8T1V8Y5</accession>
<evidence type="ECO:0000313" key="2">
    <source>
        <dbReference type="EMBL" id="KAG7376730.1"/>
    </source>
</evidence>
<dbReference type="Proteomes" id="UP000694044">
    <property type="component" value="Unassembled WGS sequence"/>
</dbReference>
<evidence type="ECO:0000313" key="3">
    <source>
        <dbReference type="Proteomes" id="UP000694044"/>
    </source>
</evidence>
<dbReference type="EMBL" id="JAGDFM010000631">
    <property type="protein sequence ID" value="KAG7376730.1"/>
    <property type="molecule type" value="Genomic_DNA"/>
</dbReference>